<dbReference type="Pfam" id="PF13699">
    <property type="entry name" value="eCIS_core"/>
    <property type="match status" value="1"/>
</dbReference>
<dbReference type="RefSeq" id="WP_006972817.1">
    <property type="nucleotide sequence ID" value="NZ_ABCS01000036.1"/>
</dbReference>
<dbReference type="AlphaFoldDB" id="A6G7X2"/>
<organism evidence="2 3">
    <name type="scientific">Plesiocystis pacifica SIR-1</name>
    <dbReference type="NCBI Taxonomy" id="391625"/>
    <lineage>
        <taxon>Bacteria</taxon>
        <taxon>Pseudomonadati</taxon>
        <taxon>Myxococcota</taxon>
        <taxon>Polyangia</taxon>
        <taxon>Nannocystales</taxon>
        <taxon>Nannocystaceae</taxon>
        <taxon>Plesiocystis</taxon>
    </lineage>
</organism>
<dbReference type="InterPro" id="IPR025295">
    <property type="entry name" value="eCIS_core_dom"/>
</dbReference>
<name>A6G7X2_9BACT</name>
<sequence>MAKEGLGATPAGATLQALGGRVAGGAGVVERAAEGVRGSGQAFPHRSAIESSFGLSLAGNTAHMDAQAGFAARSIGAKAYAFGSSVAFQSSSPSLHTAAHEAAHLVQQRAGVQLPGGVGSAGDRYERNADAVADAVVRGESAQPLLAPYLNASAGESGGGGGGSPSVQMIGEGQAIRENLASGMHRGNVVADLTNHGYETAAASDFLRDLVDLGAPVNHVRPFQRALETSVTTHVANVSTTREYEDWFSANEWHLTRYIAAAAQGGNCEDWAMSVGSRLVESTTGQWVHTVQFAGKDHGFVMTYPERIPRGRVPGDLDTSQAMIADGWWDNTVMTLDTALFKNAYGQRFRLTDVVVMESMEATGAAAHAQTFPPQVLQTIQTQVPQMWQLYVGTNMYKFRIKQARAGQKVYGTPSTGRVNIYMEDATAIYAQALGGLATDLSRALTAWAARVDATFDFQADGITAPTMRYIMALGGAARTKLYGFINAISNNDLRQSVLQMMTGRQVWRYCNDNQILTNSSWQNMSARNNNKPTMRHVVRKLTNAQLTEIRSSIMPNMWIQNIRPHLSKNQRRAVDPS</sequence>
<dbReference type="Proteomes" id="UP000005801">
    <property type="component" value="Unassembled WGS sequence"/>
</dbReference>
<accession>A6G7X2</accession>
<reference evidence="2 3" key="1">
    <citation type="submission" date="2007-06" db="EMBL/GenBank/DDBJ databases">
        <authorList>
            <person name="Shimkets L."/>
            <person name="Ferriera S."/>
            <person name="Johnson J."/>
            <person name="Kravitz S."/>
            <person name="Beeson K."/>
            <person name="Sutton G."/>
            <person name="Rogers Y.-H."/>
            <person name="Friedman R."/>
            <person name="Frazier M."/>
            <person name="Venter J.C."/>
        </authorList>
    </citation>
    <scope>NUCLEOTIDE SEQUENCE [LARGE SCALE GENOMIC DNA]</scope>
    <source>
        <strain evidence="2 3">SIR-1</strain>
    </source>
</reference>
<gene>
    <name evidence="2" type="ORF">PPSIR1_23649</name>
</gene>
<dbReference type="STRING" id="391625.PPSIR1_23649"/>
<keyword evidence="3" id="KW-1185">Reference proteome</keyword>
<dbReference type="eggNOG" id="COG1652">
    <property type="taxonomic scope" value="Bacteria"/>
</dbReference>
<protein>
    <recommendedName>
        <fullName evidence="1">eCIS core domain-containing protein</fullName>
    </recommendedName>
</protein>
<evidence type="ECO:0000313" key="3">
    <source>
        <dbReference type="Proteomes" id="UP000005801"/>
    </source>
</evidence>
<proteinExistence type="predicted"/>
<dbReference type="EMBL" id="ABCS01000036">
    <property type="protein sequence ID" value="EDM78065.1"/>
    <property type="molecule type" value="Genomic_DNA"/>
</dbReference>
<comment type="caution">
    <text evidence="2">The sequence shown here is derived from an EMBL/GenBank/DDBJ whole genome shotgun (WGS) entry which is preliminary data.</text>
</comment>
<evidence type="ECO:0000313" key="2">
    <source>
        <dbReference type="EMBL" id="EDM78065.1"/>
    </source>
</evidence>
<feature type="domain" description="eCIS core" evidence="1">
    <location>
        <begin position="46"/>
        <end position="111"/>
    </location>
</feature>
<evidence type="ECO:0000259" key="1">
    <source>
        <dbReference type="Pfam" id="PF13699"/>
    </source>
</evidence>